<dbReference type="RefSeq" id="XP_049144889.1">
    <property type="nucleotide sequence ID" value="XM_049287746.1"/>
</dbReference>
<evidence type="ECO:0000313" key="1">
    <source>
        <dbReference type="EMBL" id="UQC83270.1"/>
    </source>
</evidence>
<keyword evidence="2" id="KW-1185">Reference proteome</keyword>
<sequence>MLLLLRNLVGCPIDSHLFRERDANAMANMHAAAILPSCPGNLALGERERMRLIVP</sequence>
<dbReference type="Proteomes" id="UP000830671">
    <property type="component" value="Chromosome 4"/>
</dbReference>
<organism evidence="1 2">
    <name type="scientific">Colletotrichum lupini</name>
    <dbReference type="NCBI Taxonomy" id="145971"/>
    <lineage>
        <taxon>Eukaryota</taxon>
        <taxon>Fungi</taxon>
        <taxon>Dikarya</taxon>
        <taxon>Ascomycota</taxon>
        <taxon>Pezizomycotina</taxon>
        <taxon>Sordariomycetes</taxon>
        <taxon>Hypocreomycetidae</taxon>
        <taxon>Glomerellales</taxon>
        <taxon>Glomerellaceae</taxon>
        <taxon>Colletotrichum</taxon>
        <taxon>Colletotrichum acutatum species complex</taxon>
    </lineage>
</organism>
<dbReference type="GeneID" id="73342756"/>
<reference evidence="1" key="1">
    <citation type="journal article" date="2021" name="Mol. Plant Microbe Interact.">
        <title>Complete Genome Sequence of the Plant-Pathogenic Fungus Colletotrichum lupini.</title>
        <authorList>
            <person name="Baroncelli R."/>
            <person name="Pensec F."/>
            <person name="Da Lio D."/>
            <person name="Boufleur T."/>
            <person name="Vicente I."/>
            <person name="Sarrocco S."/>
            <person name="Picot A."/>
            <person name="Baraldi E."/>
            <person name="Sukno S."/>
            <person name="Thon M."/>
            <person name="Le Floch G."/>
        </authorList>
    </citation>
    <scope>NUCLEOTIDE SEQUENCE</scope>
    <source>
        <strain evidence="1">IMI 504893</strain>
    </source>
</reference>
<gene>
    <name evidence="1" type="ORF">CLUP02_08764</name>
</gene>
<evidence type="ECO:0000313" key="2">
    <source>
        <dbReference type="Proteomes" id="UP000830671"/>
    </source>
</evidence>
<dbReference type="EMBL" id="CP019476">
    <property type="protein sequence ID" value="UQC83270.1"/>
    <property type="molecule type" value="Genomic_DNA"/>
</dbReference>
<dbReference type="KEGG" id="clup:CLUP02_08764"/>
<dbReference type="AlphaFoldDB" id="A0A9Q8WHY0"/>
<proteinExistence type="predicted"/>
<accession>A0A9Q8WHY0</accession>
<protein>
    <submittedName>
        <fullName evidence="1">Uncharacterized protein</fullName>
    </submittedName>
</protein>
<name>A0A9Q8WHY0_9PEZI</name>